<dbReference type="SUPFAM" id="SSF55008">
    <property type="entry name" value="HMA, heavy metal-associated domain"/>
    <property type="match status" value="1"/>
</dbReference>
<accession>A0A3B6GR98</accession>
<dbReference type="InterPro" id="IPR036163">
    <property type="entry name" value="HMA_dom_sf"/>
</dbReference>
<dbReference type="PANTHER" id="PTHR46413">
    <property type="entry name" value="HEAVY METAL-ASSOCIATED ISOPRENYLATED PLANT PROTEIN 6"/>
    <property type="match status" value="1"/>
</dbReference>
<evidence type="ECO:0000313" key="3">
    <source>
        <dbReference type="Proteomes" id="UP000019116"/>
    </source>
</evidence>
<protein>
    <recommendedName>
        <fullName evidence="1">HMA domain-containing protein</fullName>
    </recommendedName>
</protein>
<reference evidence="2" key="2">
    <citation type="submission" date="2018-10" db="UniProtKB">
        <authorList>
            <consortium name="EnsemblPlants"/>
        </authorList>
    </citation>
    <scope>IDENTIFICATION</scope>
</reference>
<dbReference type="Gramene" id="TraesPARA_EIv1.0_1068420.1">
    <property type="protein sequence ID" value="TraesPARA_EIv1.0_1068420.1.CDS"/>
    <property type="gene ID" value="TraesPARA_EIv1.0_1068420"/>
</dbReference>
<dbReference type="Gene3D" id="3.30.70.100">
    <property type="match status" value="1"/>
</dbReference>
<dbReference type="Gramene" id="TraesWEE_scaffold_083563_01G000300.1">
    <property type="protein sequence ID" value="TraesWEE_scaffold_083563_01G000300.1"/>
    <property type="gene ID" value="TraesWEE_scaffold_083563_01G000300"/>
</dbReference>
<name>A0A3B6GR98_WHEAT</name>
<dbReference type="OMA" id="AWDSSPY"/>
<dbReference type="InterPro" id="IPR006121">
    <property type="entry name" value="HMA_dom"/>
</dbReference>
<dbReference type="Gramene" id="TraesCS3D03G0160400.1">
    <property type="protein sequence ID" value="TraesCS3D03G0160400.1.CDS"/>
    <property type="gene ID" value="TraesCS3D03G0160400"/>
</dbReference>
<dbReference type="GO" id="GO:0046872">
    <property type="term" value="F:metal ion binding"/>
    <property type="evidence" value="ECO:0007669"/>
    <property type="project" value="InterPro"/>
</dbReference>
<dbReference type="InterPro" id="IPR044594">
    <property type="entry name" value="HIPP01/3/5/6"/>
</dbReference>
<dbReference type="PANTHER" id="PTHR46413:SF22">
    <property type="entry name" value="OS03G0829466 PROTEIN"/>
    <property type="match status" value="1"/>
</dbReference>
<dbReference type="Gramene" id="TraesRN3D0100172900.1">
    <property type="protein sequence ID" value="TraesRN3D0100172900.1"/>
    <property type="gene ID" value="TraesRN3D0100172900"/>
</dbReference>
<organism evidence="2">
    <name type="scientific">Triticum aestivum</name>
    <name type="common">Wheat</name>
    <dbReference type="NCBI Taxonomy" id="4565"/>
    <lineage>
        <taxon>Eukaryota</taxon>
        <taxon>Viridiplantae</taxon>
        <taxon>Streptophyta</taxon>
        <taxon>Embryophyta</taxon>
        <taxon>Tracheophyta</taxon>
        <taxon>Spermatophyta</taxon>
        <taxon>Magnoliopsida</taxon>
        <taxon>Liliopsida</taxon>
        <taxon>Poales</taxon>
        <taxon>Poaceae</taxon>
        <taxon>BOP clade</taxon>
        <taxon>Pooideae</taxon>
        <taxon>Triticodae</taxon>
        <taxon>Triticeae</taxon>
        <taxon>Triticinae</taxon>
        <taxon>Triticum</taxon>
    </lineage>
</organism>
<proteinExistence type="predicted"/>
<dbReference type="AlphaFoldDB" id="A0A3B6GR98"/>
<dbReference type="OrthoDB" id="689350at2759"/>
<dbReference type="Gramene" id="TraesCS3D02G081500.1">
    <property type="protein sequence ID" value="TraesCS3D02G081500.1"/>
    <property type="gene ID" value="TraesCS3D02G081500"/>
</dbReference>
<dbReference type="Gramene" id="TraesCLE_scaffold_149629_01G000100.1">
    <property type="protein sequence ID" value="TraesCLE_scaffold_149629_01G000100.1"/>
    <property type="gene ID" value="TraesCLE_scaffold_149629_01G000100"/>
</dbReference>
<dbReference type="Gramene" id="TraesJUL3D03G01838050.1">
    <property type="protein sequence ID" value="TraesJUL3D03G01838050.1"/>
    <property type="gene ID" value="TraesJUL3D03G01838050"/>
</dbReference>
<dbReference type="STRING" id="4565.A0A3B6GR98"/>
<dbReference type="EnsemblPlants" id="TraesCS3D02G081500.1">
    <property type="protein sequence ID" value="TraesCS3D02G081500.1"/>
    <property type="gene ID" value="TraesCS3D02G081500"/>
</dbReference>
<dbReference type="Pfam" id="PF00403">
    <property type="entry name" value="HMA"/>
    <property type="match status" value="1"/>
</dbReference>
<reference evidence="2" key="1">
    <citation type="submission" date="2018-08" db="EMBL/GenBank/DDBJ databases">
        <authorList>
            <person name="Rossello M."/>
        </authorList>
    </citation>
    <scope>NUCLEOTIDE SEQUENCE [LARGE SCALE GENOMIC DNA]</scope>
    <source>
        <strain evidence="2">cv. Chinese Spring</strain>
    </source>
</reference>
<evidence type="ECO:0000313" key="2">
    <source>
        <dbReference type="EnsemblPlants" id="TraesCS3D02G081500.1"/>
    </source>
</evidence>
<dbReference type="SMR" id="A0A3B6GR98"/>
<dbReference type="CDD" id="cd00371">
    <property type="entry name" value="HMA"/>
    <property type="match status" value="1"/>
</dbReference>
<dbReference type="Gramene" id="TraesCAD_scaffold_057564_01G000200.1">
    <property type="protein sequence ID" value="TraesCAD_scaffold_057564_01G000200.1"/>
    <property type="gene ID" value="TraesCAD_scaffold_057564_01G000200"/>
</dbReference>
<dbReference type="Proteomes" id="UP000019116">
    <property type="component" value="Chromosome 3D"/>
</dbReference>
<dbReference type="Gramene" id="TraesNOR3D03G01846640.1">
    <property type="protein sequence ID" value="TraesNOR3D03G01846640.1"/>
    <property type="gene ID" value="TraesNOR3D03G01846640"/>
</dbReference>
<evidence type="ECO:0000259" key="1">
    <source>
        <dbReference type="Pfam" id="PF00403"/>
    </source>
</evidence>
<sequence>MAAAAPVVLEMDVHCRQCAKKIRKSIRDMFGVDRVSASHQTGMVVVHGGDVDATMLRWLLQRAMGRPVTVLSDGGRESMLHYEGIRHMAPTHCAPHPPPYAWDSSPYAGGFSGAYHHPYQHWSTPPPPHPYGSTSSIFDDSVPGNSCSIM</sequence>
<feature type="domain" description="HMA" evidence="1">
    <location>
        <begin position="12"/>
        <end position="55"/>
    </location>
</feature>
<keyword evidence="3" id="KW-1185">Reference proteome</keyword>
<dbReference type="Gramene" id="TraesROB_scaffold_072722_01G000200.1">
    <property type="protein sequence ID" value="TraesROB_scaffold_072722_01G000200.1"/>
    <property type="gene ID" value="TraesROB_scaffold_072722_01G000200"/>
</dbReference>